<organism evidence="3 4">
    <name type="scientific">Actibacterium atlanticum</name>
    <dbReference type="NCBI Taxonomy" id="1461693"/>
    <lineage>
        <taxon>Bacteria</taxon>
        <taxon>Pseudomonadati</taxon>
        <taxon>Pseudomonadota</taxon>
        <taxon>Alphaproteobacteria</taxon>
        <taxon>Rhodobacterales</taxon>
        <taxon>Roseobacteraceae</taxon>
        <taxon>Actibacterium</taxon>
    </lineage>
</organism>
<feature type="domain" description="Antitoxin Xre/MbcA/ParS-like toxin-binding" evidence="1">
    <location>
        <begin position="77"/>
        <end position="125"/>
    </location>
</feature>
<dbReference type="Pfam" id="PF09722">
    <property type="entry name" value="Xre_MbcA_ParS_C"/>
    <property type="match status" value="1"/>
</dbReference>
<dbReference type="RefSeq" id="WP_035248995.1">
    <property type="nucleotide sequence ID" value="NZ_AQQY01000002.1"/>
</dbReference>
<dbReference type="OrthoDB" id="8481084at2"/>
<accession>A0A058ZN05</accession>
<dbReference type="GO" id="GO:0003677">
    <property type="term" value="F:DNA binding"/>
    <property type="evidence" value="ECO:0007669"/>
    <property type="project" value="InterPro"/>
</dbReference>
<gene>
    <name evidence="3" type="ORF">ATO10_05322</name>
</gene>
<evidence type="ECO:0000313" key="3">
    <source>
        <dbReference type="EMBL" id="KCV83004.1"/>
    </source>
</evidence>
<dbReference type="EMBL" id="AQQY01000002">
    <property type="protein sequence ID" value="KCV83004.1"/>
    <property type="molecule type" value="Genomic_DNA"/>
</dbReference>
<dbReference type="Pfam" id="PF20432">
    <property type="entry name" value="Xre-like-HTH"/>
    <property type="match status" value="1"/>
</dbReference>
<keyword evidence="4" id="KW-1185">Reference proteome</keyword>
<sequence>MRTQFNSDRGDQPDPNAVLTKAVMRAASLMDVSQVELAAILGLSEAKISAVAKHGAVLPDRPLNRNMAAYFVRIFRSLDAIVGGDQAVAASWLRNHNVVLGHAPIDAMKSVAGLVHVMDYLDQRRAPL</sequence>
<dbReference type="eggNOG" id="COG5642">
    <property type="taxonomic scope" value="Bacteria"/>
</dbReference>
<dbReference type="PATRIC" id="fig|1461693.3.peg.1086"/>
<dbReference type="InterPro" id="IPR024467">
    <property type="entry name" value="Xre/MbcA/ParS-like_toxin-bd"/>
</dbReference>
<name>A0A058ZN05_9RHOB</name>
<evidence type="ECO:0000313" key="4">
    <source>
        <dbReference type="Proteomes" id="UP000024836"/>
    </source>
</evidence>
<feature type="domain" description="Antitoxin Xre-like helix-turn-helix" evidence="2">
    <location>
        <begin position="11"/>
        <end position="50"/>
    </location>
</feature>
<reference evidence="3 4" key="1">
    <citation type="submission" date="2013-04" db="EMBL/GenBank/DDBJ databases">
        <title>Shimia sp. 22II-S11-Z10 Genome Sequencing.</title>
        <authorList>
            <person name="Lai Q."/>
            <person name="Li G."/>
            <person name="Shao Z."/>
        </authorList>
    </citation>
    <scope>NUCLEOTIDE SEQUENCE [LARGE SCALE GENOMIC DNA]</scope>
    <source>
        <strain evidence="4">22II-S11-Z10</strain>
    </source>
</reference>
<protein>
    <submittedName>
        <fullName evidence="3">Uncharacterized protein</fullName>
    </submittedName>
</protein>
<dbReference type="InterPro" id="IPR046847">
    <property type="entry name" value="Xre-like_HTH"/>
</dbReference>
<proteinExistence type="predicted"/>
<dbReference type="Proteomes" id="UP000024836">
    <property type="component" value="Unassembled WGS sequence"/>
</dbReference>
<evidence type="ECO:0000259" key="1">
    <source>
        <dbReference type="Pfam" id="PF09722"/>
    </source>
</evidence>
<evidence type="ECO:0000259" key="2">
    <source>
        <dbReference type="Pfam" id="PF20432"/>
    </source>
</evidence>
<comment type="caution">
    <text evidence="3">The sequence shown here is derived from an EMBL/GenBank/DDBJ whole genome shotgun (WGS) entry which is preliminary data.</text>
</comment>
<dbReference type="STRING" id="1461693.ATO10_05322"/>
<dbReference type="AlphaFoldDB" id="A0A058ZN05"/>